<dbReference type="InterPro" id="IPR002104">
    <property type="entry name" value="Integrase_catalytic"/>
</dbReference>
<proteinExistence type="predicted"/>
<dbReference type="InterPro" id="IPR011010">
    <property type="entry name" value="DNA_brk_join_enz"/>
</dbReference>
<keyword evidence="5" id="KW-1185">Reference proteome</keyword>
<dbReference type="RefSeq" id="WP_184071993.1">
    <property type="nucleotide sequence ID" value="NZ_JACHNZ010000072.1"/>
</dbReference>
<evidence type="ECO:0000256" key="1">
    <source>
        <dbReference type="ARBA" id="ARBA00022908"/>
    </source>
</evidence>
<dbReference type="PANTHER" id="PTHR30349">
    <property type="entry name" value="PHAGE INTEGRASE-RELATED"/>
    <property type="match status" value="1"/>
</dbReference>
<dbReference type="GO" id="GO:0015074">
    <property type="term" value="P:DNA integration"/>
    <property type="evidence" value="ECO:0007669"/>
    <property type="project" value="UniProtKB-KW"/>
</dbReference>
<dbReference type="PANTHER" id="PTHR30349:SF88">
    <property type="entry name" value="BLL1584 PROTEIN"/>
    <property type="match status" value="1"/>
</dbReference>
<evidence type="ECO:0000313" key="4">
    <source>
        <dbReference type="EMBL" id="MBB4633938.1"/>
    </source>
</evidence>
<keyword evidence="1" id="KW-0229">DNA integration</keyword>
<keyword evidence="2" id="KW-0233">DNA recombination</keyword>
<dbReference type="CDD" id="cd00797">
    <property type="entry name" value="INT_RitB_C_like"/>
    <property type="match status" value="1"/>
</dbReference>
<dbReference type="PROSITE" id="PS51898">
    <property type="entry name" value="TYR_RECOMBINASE"/>
    <property type="match status" value="1"/>
</dbReference>
<accession>A0A7W7FAR1</accession>
<dbReference type="GO" id="GO:0003677">
    <property type="term" value="F:DNA binding"/>
    <property type="evidence" value="ECO:0007669"/>
    <property type="project" value="InterPro"/>
</dbReference>
<name>A0A7W7FAR1_9SPHN</name>
<reference evidence="4 5" key="1">
    <citation type="submission" date="2020-08" db="EMBL/GenBank/DDBJ databases">
        <title>Genomic Encyclopedia of Type Strains, Phase IV (KMG-IV): sequencing the most valuable type-strain genomes for metagenomic binning, comparative biology and taxonomic classification.</title>
        <authorList>
            <person name="Goeker M."/>
        </authorList>
    </citation>
    <scope>NUCLEOTIDE SEQUENCE [LARGE SCALE GENOMIC DNA]</scope>
    <source>
        <strain evidence="4 5">DSM 17328</strain>
    </source>
</reference>
<dbReference type="EMBL" id="JACHNZ010000072">
    <property type="protein sequence ID" value="MBB4633938.1"/>
    <property type="molecule type" value="Genomic_DNA"/>
</dbReference>
<gene>
    <name evidence="4" type="ORF">GGQ98_003596</name>
</gene>
<dbReference type="GO" id="GO:0006310">
    <property type="term" value="P:DNA recombination"/>
    <property type="evidence" value="ECO:0007669"/>
    <property type="project" value="UniProtKB-KW"/>
</dbReference>
<comment type="caution">
    <text evidence="4">The sequence shown here is derived from an EMBL/GenBank/DDBJ whole genome shotgun (WGS) entry which is preliminary data.</text>
</comment>
<evidence type="ECO:0000256" key="2">
    <source>
        <dbReference type="ARBA" id="ARBA00023172"/>
    </source>
</evidence>
<dbReference type="SUPFAM" id="SSF56349">
    <property type="entry name" value="DNA breaking-rejoining enzymes"/>
    <property type="match status" value="1"/>
</dbReference>
<dbReference type="InterPro" id="IPR050090">
    <property type="entry name" value="Tyrosine_recombinase_XerCD"/>
</dbReference>
<dbReference type="AlphaFoldDB" id="A0A7W7FAR1"/>
<organism evidence="4 5">
    <name type="scientific">Sphingosinicella soli</name>
    <dbReference type="NCBI Taxonomy" id="333708"/>
    <lineage>
        <taxon>Bacteria</taxon>
        <taxon>Pseudomonadati</taxon>
        <taxon>Pseudomonadota</taxon>
        <taxon>Alphaproteobacteria</taxon>
        <taxon>Sphingomonadales</taxon>
        <taxon>Sphingosinicellaceae</taxon>
        <taxon>Sphingosinicella</taxon>
    </lineage>
</organism>
<dbReference type="InterPro" id="IPR013762">
    <property type="entry name" value="Integrase-like_cat_sf"/>
</dbReference>
<dbReference type="Gene3D" id="1.10.443.10">
    <property type="entry name" value="Intergrase catalytic core"/>
    <property type="match status" value="1"/>
</dbReference>
<evidence type="ECO:0000313" key="5">
    <source>
        <dbReference type="Proteomes" id="UP000566324"/>
    </source>
</evidence>
<evidence type="ECO:0000259" key="3">
    <source>
        <dbReference type="PROSITE" id="PS51898"/>
    </source>
</evidence>
<protein>
    <submittedName>
        <fullName evidence="4">Integrase</fullName>
    </submittedName>
</protein>
<dbReference type="Pfam" id="PF00589">
    <property type="entry name" value="Phage_integrase"/>
    <property type="match status" value="1"/>
</dbReference>
<sequence length="307" mass="35207">MSALRQALTRYLRMRRAFGYRYDNEERCLVEFVAFMEAAEAAVVTRKLAMAWITRSQRTSWPQRLSAVRGFARHLSNIVPGTETPPAGVFPSPRRPRPYIYTGAEIELLLEATLSWGSATGINRRTYHCLFGLLAATGMRLGETIALTRADVDLEVGILSLRVTKGGKTRLVPMHPTTTRALKDYAMRRDDCRACRNSPWFFVLRQGQRLRHQYPERVFVAVMRQIGLRDPEPHSRGPRLHDLRHSFAVNTIVRWYRAGEDVERLLPALATYLGHSKLRDTYWYLSACPELMEQAASRLEARWEAAS</sequence>
<feature type="domain" description="Tyr recombinase" evidence="3">
    <location>
        <begin position="96"/>
        <end position="297"/>
    </location>
</feature>
<dbReference type="Proteomes" id="UP000566324">
    <property type="component" value="Unassembled WGS sequence"/>
</dbReference>